<comment type="caution">
    <text evidence="1">The sequence shown here is derived from an EMBL/GenBank/DDBJ whole genome shotgun (WGS) entry which is preliminary data.</text>
</comment>
<accession>A0ACB9KS50</accession>
<sequence length="70" mass="7859">MVNQVKYIDNCGEVVPALIIYQHQKSSKFSKLEPIIEEDTKVSELSKKIVISLPLLFSGIFCICLYVGVV</sequence>
<protein>
    <submittedName>
        <fullName evidence="1">Uncharacterized protein</fullName>
    </submittedName>
</protein>
<dbReference type="Proteomes" id="UP000828941">
    <property type="component" value="Chromosome 13"/>
</dbReference>
<organism evidence="1 2">
    <name type="scientific">Bauhinia variegata</name>
    <name type="common">Purple orchid tree</name>
    <name type="synonym">Phanera variegata</name>
    <dbReference type="NCBI Taxonomy" id="167791"/>
    <lineage>
        <taxon>Eukaryota</taxon>
        <taxon>Viridiplantae</taxon>
        <taxon>Streptophyta</taxon>
        <taxon>Embryophyta</taxon>
        <taxon>Tracheophyta</taxon>
        <taxon>Spermatophyta</taxon>
        <taxon>Magnoliopsida</taxon>
        <taxon>eudicotyledons</taxon>
        <taxon>Gunneridae</taxon>
        <taxon>Pentapetalae</taxon>
        <taxon>rosids</taxon>
        <taxon>fabids</taxon>
        <taxon>Fabales</taxon>
        <taxon>Fabaceae</taxon>
        <taxon>Cercidoideae</taxon>
        <taxon>Cercideae</taxon>
        <taxon>Bauhiniinae</taxon>
        <taxon>Bauhinia</taxon>
    </lineage>
</organism>
<dbReference type="EMBL" id="CM039438">
    <property type="protein sequence ID" value="KAI4300033.1"/>
    <property type="molecule type" value="Genomic_DNA"/>
</dbReference>
<evidence type="ECO:0000313" key="1">
    <source>
        <dbReference type="EMBL" id="KAI4300033.1"/>
    </source>
</evidence>
<reference evidence="1 2" key="1">
    <citation type="journal article" date="2022" name="DNA Res.">
        <title>Chromosomal-level genome assembly of the orchid tree Bauhinia variegata (Leguminosae; Cercidoideae) supports the allotetraploid origin hypothesis of Bauhinia.</title>
        <authorList>
            <person name="Zhong Y."/>
            <person name="Chen Y."/>
            <person name="Zheng D."/>
            <person name="Pang J."/>
            <person name="Liu Y."/>
            <person name="Luo S."/>
            <person name="Meng S."/>
            <person name="Qian L."/>
            <person name="Wei D."/>
            <person name="Dai S."/>
            <person name="Zhou R."/>
        </authorList>
    </citation>
    <scope>NUCLEOTIDE SEQUENCE [LARGE SCALE GENOMIC DNA]</scope>
    <source>
        <strain evidence="1">BV-YZ2020</strain>
    </source>
</reference>
<gene>
    <name evidence="1" type="ORF">L6164_033452</name>
</gene>
<keyword evidence="2" id="KW-1185">Reference proteome</keyword>
<name>A0ACB9KS50_BAUVA</name>
<evidence type="ECO:0000313" key="2">
    <source>
        <dbReference type="Proteomes" id="UP000828941"/>
    </source>
</evidence>
<proteinExistence type="predicted"/>